<dbReference type="InterPro" id="IPR050248">
    <property type="entry name" value="Polysacc_deacetylase_ArnD"/>
</dbReference>
<dbReference type="Pfam" id="PF01522">
    <property type="entry name" value="Polysacc_deac_1"/>
    <property type="match status" value="1"/>
</dbReference>
<evidence type="ECO:0000256" key="1">
    <source>
        <dbReference type="ARBA" id="ARBA00022723"/>
    </source>
</evidence>
<accession>A0A4U3L5Q1</accession>
<proteinExistence type="predicted"/>
<organism evidence="4 5">
    <name type="scientific">Ilyomonas limi</name>
    <dbReference type="NCBI Taxonomy" id="2575867"/>
    <lineage>
        <taxon>Bacteria</taxon>
        <taxon>Pseudomonadati</taxon>
        <taxon>Bacteroidota</taxon>
        <taxon>Chitinophagia</taxon>
        <taxon>Chitinophagales</taxon>
        <taxon>Chitinophagaceae</taxon>
        <taxon>Ilyomonas</taxon>
    </lineage>
</organism>
<feature type="domain" description="NodB homology" evidence="3">
    <location>
        <begin position="26"/>
        <end position="207"/>
    </location>
</feature>
<dbReference type="Gene3D" id="3.20.20.370">
    <property type="entry name" value="Glycoside hydrolase/deacetylase"/>
    <property type="match status" value="1"/>
</dbReference>
<dbReference type="PROSITE" id="PS51677">
    <property type="entry name" value="NODB"/>
    <property type="match status" value="1"/>
</dbReference>
<comment type="caution">
    <text evidence="4">The sequence shown here is derived from an EMBL/GenBank/DDBJ whole genome shotgun (WGS) entry which is preliminary data.</text>
</comment>
<dbReference type="Proteomes" id="UP000305848">
    <property type="component" value="Unassembled WGS sequence"/>
</dbReference>
<dbReference type="OrthoDB" id="9812065at2"/>
<dbReference type="PANTHER" id="PTHR10587">
    <property type="entry name" value="GLYCOSYL TRANSFERASE-RELATED"/>
    <property type="match status" value="1"/>
</dbReference>
<dbReference type="GO" id="GO:0016810">
    <property type="term" value="F:hydrolase activity, acting on carbon-nitrogen (but not peptide) bonds"/>
    <property type="evidence" value="ECO:0007669"/>
    <property type="project" value="InterPro"/>
</dbReference>
<dbReference type="SUPFAM" id="SSF88713">
    <property type="entry name" value="Glycoside hydrolase/deacetylase"/>
    <property type="match status" value="1"/>
</dbReference>
<dbReference type="InterPro" id="IPR011330">
    <property type="entry name" value="Glyco_hydro/deAcase_b/a-brl"/>
</dbReference>
<dbReference type="CDD" id="cd10917">
    <property type="entry name" value="CE4_NodB_like_6s_7s"/>
    <property type="match status" value="1"/>
</dbReference>
<dbReference type="GO" id="GO:0046872">
    <property type="term" value="F:metal ion binding"/>
    <property type="evidence" value="ECO:0007669"/>
    <property type="project" value="UniProtKB-KW"/>
</dbReference>
<keyword evidence="5" id="KW-1185">Reference proteome</keyword>
<name>A0A4U3L5Q1_9BACT</name>
<sequence length="210" mass="24317">MYFVKAPWWLKKLYSSFVWKIRTKEKVLYLTFDDGPHETATPFVLDELKKYGAKATFFCIGKNVASLPSVYKRILDEGHATGNHTYNHLNGWKTDDTTYINNIIDAAELIKSNLFRPPYGRIKKFQSKLLMRKEDAARPLFKIIMWDVLSGDFDVQLSPQQCLNNVLKHTQKGSIIVFHDSTKAWSRMSYALPNVLAHFSKEGYVFKALE</sequence>
<dbReference type="RefSeq" id="WP_137260817.1">
    <property type="nucleotide sequence ID" value="NZ_SZQL01000003.1"/>
</dbReference>
<protein>
    <submittedName>
        <fullName evidence="4">Polysaccharide deacetylase family protein</fullName>
    </submittedName>
</protein>
<dbReference type="GO" id="GO:0005975">
    <property type="term" value="P:carbohydrate metabolic process"/>
    <property type="evidence" value="ECO:0007669"/>
    <property type="project" value="InterPro"/>
</dbReference>
<evidence type="ECO:0000313" key="4">
    <source>
        <dbReference type="EMBL" id="TKK70272.1"/>
    </source>
</evidence>
<dbReference type="AlphaFoldDB" id="A0A4U3L5Q1"/>
<keyword evidence="2" id="KW-0378">Hydrolase</keyword>
<dbReference type="PANTHER" id="PTHR10587:SF133">
    <property type="entry name" value="CHITIN DEACETYLASE 1-RELATED"/>
    <property type="match status" value="1"/>
</dbReference>
<evidence type="ECO:0000256" key="2">
    <source>
        <dbReference type="ARBA" id="ARBA00022801"/>
    </source>
</evidence>
<dbReference type="InterPro" id="IPR002509">
    <property type="entry name" value="NODB_dom"/>
</dbReference>
<gene>
    <name evidence="4" type="ORF">FC093_05860</name>
</gene>
<dbReference type="GO" id="GO:0016020">
    <property type="term" value="C:membrane"/>
    <property type="evidence" value="ECO:0007669"/>
    <property type="project" value="TreeGrafter"/>
</dbReference>
<reference evidence="4 5" key="1">
    <citation type="submission" date="2019-05" db="EMBL/GenBank/DDBJ databases">
        <title>Panacibacter sp. strain 17mud1-8 Genome sequencing and assembly.</title>
        <authorList>
            <person name="Chhetri G."/>
        </authorList>
    </citation>
    <scope>NUCLEOTIDE SEQUENCE [LARGE SCALE GENOMIC DNA]</scope>
    <source>
        <strain evidence="4 5">17mud1-8</strain>
    </source>
</reference>
<evidence type="ECO:0000259" key="3">
    <source>
        <dbReference type="PROSITE" id="PS51677"/>
    </source>
</evidence>
<keyword evidence="1" id="KW-0479">Metal-binding</keyword>
<dbReference type="EMBL" id="SZQL01000003">
    <property type="protein sequence ID" value="TKK70272.1"/>
    <property type="molecule type" value="Genomic_DNA"/>
</dbReference>
<evidence type="ECO:0000313" key="5">
    <source>
        <dbReference type="Proteomes" id="UP000305848"/>
    </source>
</evidence>